<keyword evidence="2" id="KW-0472">Membrane</keyword>
<feature type="transmembrane region" description="Helical" evidence="2">
    <location>
        <begin position="94"/>
        <end position="115"/>
    </location>
</feature>
<dbReference type="Proteomes" id="UP001347796">
    <property type="component" value="Unassembled WGS sequence"/>
</dbReference>
<feature type="compositionally biased region" description="Polar residues" evidence="1">
    <location>
        <begin position="34"/>
        <end position="45"/>
    </location>
</feature>
<evidence type="ECO:0000313" key="3">
    <source>
        <dbReference type="EMBL" id="KAK6165430.1"/>
    </source>
</evidence>
<dbReference type="AlphaFoldDB" id="A0AAN8G3V0"/>
<protein>
    <submittedName>
        <fullName evidence="3">Uncharacterized protein</fullName>
    </submittedName>
</protein>
<name>A0AAN8G3V0_PATCE</name>
<reference evidence="3 4" key="1">
    <citation type="submission" date="2024-01" db="EMBL/GenBank/DDBJ databases">
        <title>The genome of the rayed Mediterranean limpet Patella caerulea (Linnaeus, 1758).</title>
        <authorList>
            <person name="Anh-Thu Weber A."/>
            <person name="Halstead-Nussloch G."/>
        </authorList>
    </citation>
    <scope>NUCLEOTIDE SEQUENCE [LARGE SCALE GENOMIC DNA]</scope>
    <source>
        <strain evidence="3">AATW-2023a</strain>
        <tissue evidence="3">Whole specimen</tissue>
    </source>
</reference>
<feature type="compositionally biased region" description="Basic and acidic residues" evidence="1">
    <location>
        <begin position="46"/>
        <end position="62"/>
    </location>
</feature>
<organism evidence="3 4">
    <name type="scientific">Patella caerulea</name>
    <name type="common">Rayed Mediterranean limpet</name>
    <dbReference type="NCBI Taxonomy" id="87958"/>
    <lineage>
        <taxon>Eukaryota</taxon>
        <taxon>Metazoa</taxon>
        <taxon>Spiralia</taxon>
        <taxon>Lophotrochozoa</taxon>
        <taxon>Mollusca</taxon>
        <taxon>Gastropoda</taxon>
        <taxon>Patellogastropoda</taxon>
        <taxon>Patelloidea</taxon>
        <taxon>Patellidae</taxon>
        <taxon>Patella</taxon>
    </lineage>
</organism>
<feature type="region of interest" description="Disordered" evidence="1">
    <location>
        <begin position="24"/>
        <end position="87"/>
    </location>
</feature>
<proteinExistence type="predicted"/>
<keyword evidence="2" id="KW-1133">Transmembrane helix</keyword>
<accession>A0AAN8G3V0</accession>
<sequence length="306" mass="34274">MGDAGIQINQGVLYPVIMSTATTTTTTTTPSAPRQNGNQNNTVEARSQREVEMADSGRKAEEQTGTIGLMDGKKNYKRQPQKPQKSRSCSSSRLWIFFTVLFFLTTVGILAAFIWRHTLYEECADGNETQVYQKYRGFFRTPEEQQKFALKEYERQTNESIIANETVYNNASCNISCRKGLNTEYPTRQSDPTPSFQTSGVTLGPISFNGCCQSQTYFQSPDTAEGIDGQIKVLAVDGNRRQFFRTEACKHAVGCTGCTCTRIMESFTALIVNTDVDDDDENRFEITAIKLLGCCKCLNTGFSRRR</sequence>
<gene>
    <name evidence="3" type="ORF">SNE40_022358</name>
</gene>
<keyword evidence="4" id="KW-1185">Reference proteome</keyword>
<evidence type="ECO:0000256" key="2">
    <source>
        <dbReference type="SAM" id="Phobius"/>
    </source>
</evidence>
<evidence type="ECO:0000313" key="4">
    <source>
        <dbReference type="Proteomes" id="UP001347796"/>
    </source>
</evidence>
<feature type="compositionally biased region" description="Low complexity" evidence="1">
    <location>
        <begin position="24"/>
        <end position="33"/>
    </location>
</feature>
<comment type="caution">
    <text evidence="3">The sequence shown here is derived from an EMBL/GenBank/DDBJ whole genome shotgun (WGS) entry which is preliminary data.</text>
</comment>
<dbReference type="EMBL" id="JAZGQO010000021">
    <property type="protein sequence ID" value="KAK6165430.1"/>
    <property type="molecule type" value="Genomic_DNA"/>
</dbReference>
<evidence type="ECO:0000256" key="1">
    <source>
        <dbReference type="SAM" id="MobiDB-lite"/>
    </source>
</evidence>
<keyword evidence="2" id="KW-0812">Transmembrane</keyword>